<dbReference type="RefSeq" id="WP_168135957.1">
    <property type="nucleotide sequence ID" value="NZ_JAAVJH010000017.1"/>
</dbReference>
<dbReference type="Pfam" id="PF21221">
    <property type="entry name" value="B_lactamase-like_C"/>
    <property type="match status" value="1"/>
</dbReference>
<evidence type="ECO:0000259" key="1">
    <source>
        <dbReference type="SMART" id="SM00849"/>
    </source>
</evidence>
<dbReference type="Gene3D" id="1.10.10.10">
    <property type="entry name" value="Winged helix-like DNA-binding domain superfamily/Winged helix DNA-binding domain"/>
    <property type="match status" value="1"/>
</dbReference>
<dbReference type="Gene3D" id="3.60.15.10">
    <property type="entry name" value="Ribonuclease Z/Hydroxyacylglutathione hydrolase-like"/>
    <property type="match status" value="1"/>
</dbReference>
<dbReference type="InterPro" id="IPR036866">
    <property type="entry name" value="RibonucZ/Hydroxyglut_hydro"/>
</dbReference>
<name>A0ABX1CWT0_9SPHN</name>
<evidence type="ECO:0000313" key="3">
    <source>
        <dbReference type="Proteomes" id="UP000732399"/>
    </source>
</evidence>
<dbReference type="PANTHER" id="PTHR23131">
    <property type="entry name" value="ENDORIBONUCLEASE LACTB2"/>
    <property type="match status" value="1"/>
</dbReference>
<feature type="domain" description="Metallo-beta-lactamase" evidence="1">
    <location>
        <begin position="57"/>
        <end position="274"/>
    </location>
</feature>
<organism evidence="2 3">
    <name type="scientific">Sphingomonas corticis</name>
    <dbReference type="NCBI Taxonomy" id="2722791"/>
    <lineage>
        <taxon>Bacteria</taxon>
        <taxon>Pseudomonadati</taxon>
        <taxon>Pseudomonadota</taxon>
        <taxon>Alphaproteobacteria</taxon>
        <taxon>Sphingomonadales</taxon>
        <taxon>Sphingomonadaceae</taxon>
        <taxon>Sphingomonas</taxon>
    </lineage>
</organism>
<dbReference type="InterPro" id="IPR050662">
    <property type="entry name" value="Sec-metab_biosynth-thioest"/>
</dbReference>
<dbReference type="InterPro" id="IPR048933">
    <property type="entry name" value="B_lactamase-like_C"/>
</dbReference>
<comment type="caution">
    <text evidence="2">The sequence shown here is derived from an EMBL/GenBank/DDBJ whole genome shotgun (WGS) entry which is preliminary data.</text>
</comment>
<sequence>MATHYQRALIGDESLTPTSAAGLTFPFGDRAPQPGELLTVAPGIRWWRVPMSGPLKHVNGLILDDGEGVMAIDTGTASPRSTEAWNAILDGPLAGTPVTRILCTHMHPDHIGLAGWLARRFDAPILMTRTEWLMARMLSSDQRDRVPDEQIDFWRGCGWSEEQIASAEKGGFARFGKMIARLPLGYTRIVDGEVLTIGGARWRVVVGSGHSPEHACLLDEERRILIAGDQVLPRISSNVSLHVNEPGADPLGEWLASIARFRRLPDDLLVLPGHGDPFTGLHARLDALEREHLDRLEALHAHLAEPRRAVDCFAQLFRRPIGPDVIGMATGETLAHLRRLEVTGRAVRTTRDGVWWYSRA</sequence>
<keyword evidence="3" id="KW-1185">Reference proteome</keyword>
<accession>A0ABX1CWT0</accession>
<dbReference type="SUPFAM" id="SSF56281">
    <property type="entry name" value="Metallo-hydrolase/oxidoreductase"/>
    <property type="match status" value="1"/>
</dbReference>
<dbReference type="PANTHER" id="PTHR23131:SF4">
    <property type="entry name" value="METALLO-BETA-LACTAMASE SUPERFAMILY POTEIN"/>
    <property type="match status" value="1"/>
</dbReference>
<reference evidence="2 3" key="1">
    <citation type="submission" date="2020-03" db="EMBL/GenBank/DDBJ databases">
        <authorList>
            <person name="Wang L."/>
            <person name="He N."/>
            <person name="Li Y."/>
            <person name="Fang Y."/>
            <person name="Zhang F."/>
        </authorList>
    </citation>
    <scope>NUCLEOTIDE SEQUENCE [LARGE SCALE GENOMIC DNA]</scope>
    <source>
        <strain evidence="2 3">36D10-4-7</strain>
    </source>
</reference>
<dbReference type="Pfam" id="PF00753">
    <property type="entry name" value="Lactamase_B"/>
    <property type="match status" value="1"/>
</dbReference>
<dbReference type="InterPro" id="IPR036388">
    <property type="entry name" value="WH-like_DNA-bd_sf"/>
</dbReference>
<gene>
    <name evidence="2" type="ORF">HBH26_17620</name>
</gene>
<dbReference type="InterPro" id="IPR001279">
    <property type="entry name" value="Metallo-B-lactamas"/>
</dbReference>
<dbReference type="SMART" id="SM00849">
    <property type="entry name" value="Lactamase_B"/>
    <property type="match status" value="1"/>
</dbReference>
<evidence type="ECO:0000313" key="2">
    <source>
        <dbReference type="EMBL" id="NJR80402.1"/>
    </source>
</evidence>
<proteinExistence type="predicted"/>
<dbReference type="Proteomes" id="UP000732399">
    <property type="component" value="Unassembled WGS sequence"/>
</dbReference>
<protein>
    <submittedName>
        <fullName evidence="2">MBL fold metallo-hydrolase</fullName>
    </submittedName>
</protein>
<dbReference type="EMBL" id="JAAVJH010000017">
    <property type="protein sequence ID" value="NJR80402.1"/>
    <property type="molecule type" value="Genomic_DNA"/>
</dbReference>